<dbReference type="PANTHER" id="PTHR42734">
    <property type="entry name" value="METAL TRANSPORT SYSTEM ATP-BINDING PROTEIN TM_0124-RELATED"/>
    <property type="match status" value="1"/>
</dbReference>
<evidence type="ECO:0000256" key="2">
    <source>
        <dbReference type="ARBA" id="ARBA00022448"/>
    </source>
</evidence>
<dbReference type="InterPro" id="IPR003593">
    <property type="entry name" value="AAA+_ATPase"/>
</dbReference>
<dbReference type="PROSITE" id="PS50893">
    <property type="entry name" value="ABC_TRANSPORTER_2"/>
    <property type="match status" value="1"/>
</dbReference>
<dbReference type="SMART" id="SM00382">
    <property type="entry name" value="AAA"/>
    <property type="match status" value="1"/>
</dbReference>
<feature type="domain" description="ABC transporter" evidence="5">
    <location>
        <begin position="9"/>
        <end position="234"/>
    </location>
</feature>
<name>A0ABV3GLL2_MICGL</name>
<dbReference type="SUPFAM" id="SSF52540">
    <property type="entry name" value="P-loop containing nucleoside triphosphate hydrolases"/>
    <property type="match status" value="1"/>
</dbReference>
<gene>
    <name evidence="6" type="primary">aztA</name>
    <name evidence="6" type="ORF">AB0I59_28315</name>
</gene>
<dbReference type="Proteomes" id="UP001551675">
    <property type="component" value="Unassembled WGS sequence"/>
</dbReference>
<evidence type="ECO:0000256" key="4">
    <source>
        <dbReference type="ARBA" id="ARBA00022840"/>
    </source>
</evidence>
<dbReference type="NCBIfam" id="NF040873">
    <property type="entry name" value="AztA"/>
    <property type="match status" value="1"/>
</dbReference>
<dbReference type="PANTHER" id="PTHR42734:SF5">
    <property type="entry name" value="IRON TRANSPORT SYSTEM ATP-BINDING PROTEIN HI_0361-RELATED"/>
    <property type="match status" value="1"/>
</dbReference>
<protein>
    <submittedName>
        <fullName evidence="6">Zinc ABC transporter ATP-binding protein AztA</fullName>
    </submittedName>
</protein>
<keyword evidence="4 6" id="KW-0067">ATP-binding</keyword>
<dbReference type="InterPro" id="IPR050153">
    <property type="entry name" value="Metal_Ion_Import_ABC"/>
</dbReference>
<evidence type="ECO:0000256" key="1">
    <source>
        <dbReference type="ARBA" id="ARBA00005417"/>
    </source>
</evidence>
<dbReference type="PROSITE" id="PS00211">
    <property type="entry name" value="ABC_TRANSPORTER_1"/>
    <property type="match status" value="1"/>
</dbReference>
<keyword evidence="7" id="KW-1185">Reference proteome</keyword>
<evidence type="ECO:0000313" key="7">
    <source>
        <dbReference type="Proteomes" id="UP001551675"/>
    </source>
</evidence>
<dbReference type="EMBL" id="JBFALK010000017">
    <property type="protein sequence ID" value="MEV0972525.1"/>
    <property type="molecule type" value="Genomic_DNA"/>
</dbReference>
<dbReference type="InterPro" id="IPR047748">
    <property type="entry name" value="AztA-like"/>
</dbReference>
<comment type="caution">
    <text evidence="6">The sequence shown here is derived from an EMBL/GenBank/DDBJ whole genome shotgun (WGS) entry which is preliminary data.</text>
</comment>
<proteinExistence type="inferred from homology"/>
<dbReference type="InterPro" id="IPR003439">
    <property type="entry name" value="ABC_transporter-like_ATP-bd"/>
</dbReference>
<accession>A0ABV3GLL2</accession>
<evidence type="ECO:0000256" key="3">
    <source>
        <dbReference type="ARBA" id="ARBA00022741"/>
    </source>
</evidence>
<evidence type="ECO:0000313" key="6">
    <source>
        <dbReference type="EMBL" id="MEV0972525.1"/>
    </source>
</evidence>
<organism evidence="6 7">
    <name type="scientific">Microtetraspora glauca</name>
    <dbReference type="NCBI Taxonomy" id="1996"/>
    <lineage>
        <taxon>Bacteria</taxon>
        <taxon>Bacillati</taxon>
        <taxon>Actinomycetota</taxon>
        <taxon>Actinomycetes</taxon>
        <taxon>Streptosporangiales</taxon>
        <taxon>Streptosporangiaceae</taxon>
        <taxon>Microtetraspora</taxon>
    </lineage>
</organism>
<dbReference type="Pfam" id="PF00005">
    <property type="entry name" value="ABC_tran"/>
    <property type="match status" value="1"/>
</dbReference>
<sequence length="238" mass="25509">MRNEEETAVVVQGLTAGYARRAALRDLTARFPRARVTAVVGPNGSGKSTLLGVLAGVVRPMSGSVERASTRRPGFVAQRSAVSDNLPITVREVVQMGRWAHRGPWRRLSERDRSVVDDRMARLGVLDLASRRLGALSGGQRQRALIAQGLAQEPDLLLLDEPATGLDLEARRCVSEVLDGAKAHGVTVVHATHDLAAAKRADHCLLLKEGRLVAEGPPGAVLAPEALAHIWGPAQSEW</sequence>
<dbReference type="Gene3D" id="3.40.50.300">
    <property type="entry name" value="P-loop containing nucleotide triphosphate hydrolases"/>
    <property type="match status" value="1"/>
</dbReference>
<keyword evidence="2" id="KW-0813">Transport</keyword>
<dbReference type="GO" id="GO:0005524">
    <property type="term" value="F:ATP binding"/>
    <property type="evidence" value="ECO:0007669"/>
    <property type="project" value="UniProtKB-KW"/>
</dbReference>
<comment type="similarity">
    <text evidence="1">Belongs to the ABC transporter superfamily.</text>
</comment>
<evidence type="ECO:0000259" key="5">
    <source>
        <dbReference type="PROSITE" id="PS50893"/>
    </source>
</evidence>
<dbReference type="RefSeq" id="WP_358137735.1">
    <property type="nucleotide sequence ID" value="NZ_JBFALK010000017.1"/>
</dbReference>
<dbReference type="InterPro" id="IPR027417">
    <property type="entry name" value="P-loop_NTPase"/>
</dbReference>
<reference evidence="6 7" key="1">
    <citation type="submission" date="2024-06" db="EMBL/GenBank/DDBJ databases">
        <title>The Natural Products Discovery Center: Release of the First 8490 Sequenced Strains for Exploring Actinobacteria Biosynthetic Diversity.</title>
        <authorList>
            <person name="Kalkreuter E."/>
            <person name="Kautsar S.A."/>
            <person name="Yang D."/>
            <person name="Bader C.D."/>
            <person name="Teijaro C.N."/>
            <person name="Fluegel L."/>
            <person name="Davis C.M."/>
            <person name="Simpson J.R."/>
            <person name="Lauterbach L."/>
            <person name="Steele A.D."/>
            <person name="Gui C."/>
            <person name="Meng S."/>
            <person name="Li G."/>
            <person name="Viehrig K."/>
            <person name="Ye F."/>
            <person name="Su P."/>
            <person name="Kiefer A.F."/>
            <person name="Nichols A."/>
            <person name="Cepeda A.J."/>
            <person name="Yan W."/>
            <person name="Fan B."/>
            <person name="Jiang Y."/>
            <person name="Adhikari A."/>
            <person name="Zheng C.-J."/>
            <person name="Schuster L."/>
            <person name="Cowan T.M."/>
            <person name="Smanski M.J."/>
            <person name="Chevrette M.G."/>
            <person name="De Carvalho L.P.S."/>
            <person name="Shen B."/>
        </authorList>
    </citation>
    <scope>NUCLEOTIDE SEQUENCE [LARGE SCALE GENOMIC DNA]</scope>
    <source>
        <strain evidence="6 7">NPDC050100</strain>
    </source>
</reference>
<keyword evidence="3" id="KW-0547">Nucleotide-binding</keyword>
<dbReference type="InterPro" id="IPR017871">
    <property type="entry name" value="ABC_transporter-like_CS"/>
</dbReference>